<dbReference type="KEGG" id="cyn:Cyan7425_2093"/>
<reference evidence="5" key="1">
    <citation type="submission" date="2009-01" db="EMBL/GenBank/DDBJ databases">
        <title>Complete sequence of chromosome Cyanothece sp. PCC 7425.</title>
        <authorList>
            <consortium name="US DOE Joint Genome Institute"/>
            <person name="Lucas S."/>
            <person name="Copeland A."/>
            <person name="Lapidus A."/>
            <person name="Glavina del Rio T."/>
            <person name="Dalin E."/>
            <person name="Tice H."/>
            <person name="Bruce D."/>
            <person name="Goodwin L."/>
            <person name="Pitluck S."/>
            <person name="Sims D."/>
            <person name="Meineke L."/>
            <person name="Brettin T."/>
            <person name="Detter J.C."/>
            <person name="Han C."/>
            <person name="Larimer F."/>
            <person name="Land M."/>
            <person name="Hauser L."/>
            <person name="Kyrpides N."/>
            <person name="Ovchinnikova G."/>
            <person name="Liberton M."/>
            <person name="Stoeckel J."/>
            <person name="Banerjee A."/>
            <person name="Singh A."/>
            <person name="Page L."/>
            <person name="Sato H."/>
            <person name="Zhao L."/>
            <person name="Sherman L."/>
            <person name="Pakrasi H."/>
            <person name="Richardson P."/>
        </authorList>
    </citation>
    <scope>NUCLEOTIDE SEQUENCE</scope>
    <source>
        <strain evidence="5">PCC 7425</strain>
    </source>
</reference>
<keyword evidence="3" id="KW-0233">DNA recombination</keyword>
<feature type="domain" description="Tyr recombinase" evidence="4">
    <location>
        <begin position="198"/>
        <end position="385"/>
    </location>
</feature>
<dbReference type="PANTHER" id="PTHR30349">
    <property type="entry name" value="PHAGE INTEGRASE-RELATED"/>
    <property type="match status" value="1"/>
</dbReference>
<dbReference type="GO" id="GO:0006310">
    <property type="term" value="P:DNA recombination"/>
    <property type="evidence" value="ECO:0007669"/>
    <property type="project" value="UniProtKB-KW"/>
</dbReference>
<evidence type="ECO:0000256" key="1">
    <source>
        <dbReference type="ARBA" id="ARBA00008857"/>
    </source>
</evidence>
<dbReference type="AlphaFoldDB" id="B8HUB1"/>
<evidence type="ECO:0000259" key="4">
    <source>
        <dbReference type="PROSITE" id="PS51898"/>
    </source>
</evidence>
<dbReference type="InterPro" id="IPR050090">
    <property type="entry name" value="Tyrosine_recombinase_XerCD"/>
</dbReference>
<dbReference type="EMBL" id="CP001344">
    <property type="protein sequence ID" value="ACL44456.1"/>
    <property type="molecule type" value="Genomic_DNA"/>
</dbReference>
<sequence>MWAVKGCLGCKFTPILTPDMKVTIENHNGRLRLRWLFEGKRYTLGCGVPANPTGMAIAKIKKAEIERDLLNGYFDPTLLRYKPRTLSKNGTEISVPELFKRFTQAMQREKNLAAGSLRRYSCVQAHLQKQLDVPAPTVSERKAGNFAAYLLEQTSAVTAKSYLYLLSACWDWAKGEYHIAPDNPWTPQVQRIKPQPRQKLKPFTTAEARAILVGFKSDRYYRHYYPFVAFLFGTGCRIGEAAGLKWKHLSENFQTVWIGESVSRGTRKSTKTRKARTILLGSAVQSMLKELYMLVRPQPEDLVFPAPKGGPISDRLFNRRAWRKVLEKLNIPYRKPYGMRHTAISHALANGAHHIQVAEQTGHDPRVLYQSYASVIEQKSVFVEF</sequence>
<dbReference type="PANTHER" id="PTHR30349:SF41">
    <property type="entry name" value="INTEGRASE_RECOMBINASE PROTEIN MJ0367-RELATED"/>
    <property type="match status" value="1"/>
</dbReference>
<name>B8HUB1_CYAP4</name>
<comment type="similarity">
    <text evidence="1">Belongs to the 'phage' integrase family.</text>
</comment>
<dbReference type="Pfam" id="PF00589">
    <property type="entry name" value="Phage_integrase"/>
    <property type="match status" value="1"/>
</dbReference>
<dbReference type="CDD" id="cd00796">
    <property type="entry name" value="INT_Rci_Hp1_C"/>
    <property type="match status" value="1"/>
</dbReference>
<dbReference type="Pfam" id="PF12167">
    <property type="entry name" value="Arm-DNA-bind_2"/>
    <property type="match status" value="1"/>
</dbReference>
<dbReference type="SUPFAM" id="SSF56349">
    <property type="entry name" value="DNA breaking-rejoining enzymes"/>
    <property type="match status" value="1"/>
</dbReference>
<dbReference type="STRING" id="395961.Cyan7425_2093"/>
<dbReference type="InterPro" id="IPR002104">
    <property type="entry name" value="Integrase_catalytic"/>
</dbReference>
<dbReference type="eggNOG" id="COG0582">
    <property type="taxonomic scope" value="Bacteria"/>
</dbReference>
<dbReference type="GO" id="GO:0015074">
    <property type="term" value="P:DNA integration"/>
    <property type="evidence" value="ECO:0007669"/>
    <property type="project" value="InterPro"/>
</dbReference>
<dbReference type="GO" id="GO:0003677">
    <property type="term" value="F:DNA binding"/>
    <property type="evidence" value="ECO:0007669"/>
    <property type="project" value="UniProtKB-KW"/>
</dbReference>
<protein>
    <submittedName>
        <fullName evidence="5">Integrase family protein</fullName>
    </submittedName>
</protein>
<dbReference type="PROSITE" id="PS51898">
    <property type="entry name" value="TYR_RECOMBINASE"/>
    <property type="match status" value="1"/>
</dbReference>
<accession>B8HUB1</accession>
<dbReference type="Gene3D" id="1.10.443.10">
    <property type="entry name" value="Intergrase catalytic core"/>
    <property type="match status" value="1"/>
</dbReference>
<evidence type="ECO:0000313" key="5">
    <source>
        <dbReference type="EMBL" id="ACL44456.1"/>
    </source>
</evidence>
<keyword evidence="2" id="KW-0238">DNA-binding</keyword>
<gene>
    <name evidence="5" type="ordered locus">Cyan7425_2093</name>
</gene>
<organism evidence="5">
    <name type="scientific">Cyanothece sp. (strain PCC 7425 / ATCC 29141)</name>
    <dbReference type="NCBI Taxonomy" id="395961"/>
    <lineage>
        <taxon>Bacteria</taxon>
        <taxon>Bacillati</taxon>
        <taxon>Cyanobacteriota</taxon>
        <taxon>Cyanophyceae</taxon>
        <taxon>Gomontiellales</taxon>
        <taxon>Cyanothecaceae</taxon>
        <taxon>Cyanothece</taxon>
    </lineage>
</organism>
<dbReference type="HOGENOM" id="CLU_027562_8_0_3"/>
<dbReference type="InterPro" id="IPR011010">
    <property type="entry name" value="DNA_brk_join_enz"/>
</dbReference>
<evidence type="ECO:0000256" key="2">
    <source>
        <dbReference type="ARBA" id="ARBA00023125"/>
    </source>
</evidence>
<dbReference type="InterPro" id="IPR013762">
    <property type="entry name" value="Integrase-like_cat_sf"/>
</dbReference>
<evidence type="ECO:0000256" key="3">
    <source>
        <dbReference type="ARBA" id="ARBA00023172"/>
    </source>
</evidence>
<dbReference type="InterPro" id="IPR022000">
    <property type="entry name" value="Min27-like_integrase_DNA_bind"/>
</dbReference>
<proteinExistence type="inferred from homology"/>